<proteinExistence type="predicted"/>
<keyword evidence="2" id="KW-0812">Transmembrane</keyword>
<comment type="caution">
    <text evidence="3">The sequence shown here is derived from an EMBL/GenBank/DDBJ whole genome shotgun (WGS) entry which is preliminary data.</text>
</comment>
<dbReference type="PANTHER" id="PTHR36073">
    <property type="match status" value="1"/>
</dbReference>
<dbReference type="EMBL" id="JASCZI010090625">
    <property type="protein sequence ID" value="MED6142926.1"/>
    <property type="molecule type" value="Genomic_DNA"/>
</dbReference>
<feature type="transmembrane region" description="Helical" evidence="2">
    <location>
        <begin position="47"/>
        <end position="68"/>
    </location>
</feature>
<evidence type="ECO:0000313" key="4">
    <source>
        <dbReference type="Proteomes" id="UP001341840"/>
    </source>
</evidence>
<feature type="coiled-coil region" evidence="1">
    <location>
        <begin position="79"/>
        <end position="155"/>
    </location>
</feature>
<feature type="transmembrane region" description="Helical" evidence="2">
    <location>
        <begin position="291"/>
        <end position="309"/>
    </location>
</feature>
<accession>A0ABU6T2I5</accession>
<sequence length="332" mass="37684">MGLVSEIVGNTLVLVTRPLSLFKLGCLFGIRITLLFIYTWTEFIRTIIIFNINIVLRIISWTFGLVFLPARIVNTFHREGQLERKLQQMQMDLENLLQDYKELEEHLQIAVKERRMMELLVSELEEEQDMAVAKIEKLERKLLDQMKENQRLKEIQGKNSAYWSSKDSDGSGKHIFALQDLLVSKDIWEHDNTKTSSTSDLLKLLKPGLKAGQVNKDVVEVSEVLNCRRDMALSQSLFSAVLSLVVGLTVWQAKDPCMPLVVALFAVVGMSLKSVVQFFANIKNKPASDAVALLSFNWFILGTLTYPTLPRIAPLLASLTERTITRFGLLSL</sequence>
<name>A0ABU6T2I5_9FABA</name>
<keyword evidence="2" id="KW-1133">Transmembrane helix</keyword>
<reference evidence="3 4" key="1">
    <citation type="journal article" date="2023" name="Plants (Basel)">
        <title>Bridging the Gap: Combining Genomics and Transcriptomics Approaches to Understand Stylosanthes scabra, an Orphan Legume from the Brazilian Caatinga.</title>
        <authorList>
            <person name="Ferreira-Neto J.R.C."/>
            <person name="da Silva M.D."/>
            <person name="Binneck E."/>
            <person name="de Melo N.F."/>
            <person name="da Silva R.H."/>
            <person name="de Melo A.L.T.M."/>
            <person name="Pandolfi V."/>
            <person name="Bustamante F.O."/>
            <person name="Brasileiro-Vidal A.C."/>
            <person name="Benko-Iseppon A.M."/>
        </authorList>
    </citation>
    <scope>NUCLEOTIDE SEQUENCE [LARGE SCALE GENOMIC DNA]</scope>
    <source>
        <tissue evidence="3">Leaves</tissue>
    </source>
</reference>
<organism evidence="3 4">
    <name type="scientific">Stylosanthes scabra</name>
    <dbReference type="NCBI Taxonomy" id="79078"/>
    <lineage>
        <taxon>Eukaryota</taxon>
        <taxon>Viridiplantae</taxon>
        <taxon>Streptophyta</taxon>
        <taxon>Embryophyta</taxon>
        <taxon>Tracheophyta</taxon>
        <taxon>Spermatophyta</taxon>
        <taxon>Magnoliopsida</taxon>
        <taxon>eudicotyledons</taxon>
        <taxon>Gunneridae</taxon>
        <taxon>Pentapetalae</taxon>
        <taxon>rosids</taxon>
        <taxon>fabids</taxon>
        <taxon>Fabales</taxon>
        <taxon>Fabaceae</taxon>
        <taxon>Papilionoideae</taxon>
        <taxon>50 kb inversion clade</taxon>
        <taxon>dalbergioids sensu lato</taxon>
        <taxon>Dalbergieae</taxon>
        <taxon>Pterocarpus clade</taxon>
        <taxon>Stylosanthes</taxon>
    </lineage>
</organism>
<evidence type="ECO:0000256" key="2">
    <source>
        <dbReference type="SAM" id="Phobius"/>
    </source>
</evidence>
<dbReference type="Proteomes" id="UP001341840">
    <property type="component" value="Unassembled WGS sequence"/>
</dbReference>
<dbReference type="PANTHER" id="PTHR36073:SF1">
    <property type="entry name" value="OS01G0962100 PROTEIN"/>
    <property type="match status" value="1"/>
</dbReference>
<feature type="transmembrane region" description="Helical" evidence="2">
    <location>
        <begin position="236"/>
        <end position="253"/>
    </location>
</feature>
<evidence type="ECO:0000256" key="1">
    <source>
        <dbReference type="SAM" id="Coils"/>
    </source>
</evidence>
<keyword evidence="2" id="KW-0472">Membrane</keyword>
<keyword evidence="4" id="KW-1185">Reference proteome</keyword>
<feature type="transmembrane region" description="Helical" evidence="2">
    <location>
        <begin position="21"/>
        <end position="41"/>
    </location>
</feature>
<feature type="transmembrane region" description="Helical" evidence="2">
    <location>
        <begin position="259"/>
        <end position="279"/>
    </location>
</feature>
<protein>
    <submittedName>
        <fullName evidence="3">Uncharacterized protein</fullName>
    </submittedName>
</protein>
<keyword evidence="1" id="KW-0175">Coiled coil</keyword>
<gene>
    <name evidence="3" type="ORF">PIB30_002218</name>
</gene>
<evidence type="ECO:0000313" key="3">
    <source>
        <dbReference type="EMBL" id="MED6142926.1"/>
    </source>
</evidence>